<keyword evidence="7" id="KW-0274">FAD</keyword>
<evidence type="ECO:0000256" key="11">
    <source>
        <dbReference type="ARBA" id="ARBA00029939"/>
    </source>
</evidence>
<feature type="domain" description="FAD dependent oxidoreductase" evidence="16">
    <location>
        <begin position="2"/>
        <end position="341"/>
    </location>
</feature>
<keyword evidence="6" id="KW-0285">Flavoprotein</keyword>
<comment type="cofactor">
    <cofactor evidence="1">
        <name>FAD</name>
        <dbReference type="ChEBI" id="CHEBI:57692"/>
    </cofactor>
</comment>
<dbReference type="Pfam" id="PF01266">
    <property type="entry name" value="DAO"/>
    <property type="match status" value="1"/>
</dbReference>
<evidence type="ECO:0000256" key="12">
    <source>
        <dbReference type="ARBA" id="ARBA00031158"/>
    </source>
</evidence>
<dbReference type="PANTHER" id="PTHR42802:SF1">
    <property type="entry name" value="L-ORNITHINE N(5)-MONOOXYGENASE"/>
    <property type="match status" value="1"/>
</dbReference>
<dbReference type="PANTHER" id="PTHR42802">
    <property type="entry name" value="MONOOXYGENASE"/>
    <property type="match status" value="1"/>
</dbReference>
<comment type="pathway">
    <text evidence="2">Siderophore biosynthesis.</text>
</comment>
<dbReference type="Gene3D" id="3.30.9.10">
    <property type="entry name" value="D-Amino Acid Oxidase, subunit A, domain 2"/>
    <property type="match status" value="1"/>
</dbReference>
<evidence type="ECO:0000256" key="7">
    <source>
        <dbReference type="ARBA" id="ARBA00022827"/>
    </source>
</evidence>
<dbReference type="Pfam" id="PF13434">
    <property type="entry name" value="Lys_Orn_oxgnase"/>
    <property type="match status" value="1"/>
</dbReference>
<evidence type="ECO:0000313" key="18">
    <source>
        <dbReference type="Proteomes" id="UP000318380"/>
    </source>
</evidence>
<proteinExistence type="inferred from homology"/>
<keyword evidence="18" id="KW-1185">Reference proteome</keyword>
<evidence type="ECO:0000256" key="3">
    <source>
        <dbReference type="ARBA" id="ARBA00007588"/>
    </source>
</evidence>
<dbReference type="InterPro" id="IPR006076">
    <property type="entry name" value="FAD-dep_OxRdtase"/>
</dbReference>
<dbReference type="InterPro" id="IPR036188">
    <property type="entry name" value="FAD/NAD-bd_sf"/>
</dbReference>
<evidence type="ECO:0000256" key="1">
    <source>
        <dbReference type="ARBA" id="ARBA00001974"/>
    </source>
</evidence>
<evidence type="ECO:0000313" key="17">
    <source>
        <dbReference type="EMBL" id="TWD83534.1"/>
    </source>
</evidence>
<dbReference type="GO" id="GO:0047091">
    <property type="term" value="F:L-lysine 6-monooxygenase (NADPH) activity"/>
    <property type="evidence" value="ECO:0007669"/>
    <property type="project" value="UniProtKB-EC"/>
</dbReference>
<evidence type="ECO:0000256" key="13">
    <source>
        <dbReference type="ARBA" id="ARBA00032493"/>
    </source>
</evidence>
<dbReference type="Gene3D" id="3.50.50.60">
    <property type="entry name" value="FAD/NAD(P)-binding domain"/>
    <property type="match status" value="2"/>
</dbReference>
<comment type="similarity">
    <text evidence="3">Belongs to the lysine N(6)-hydroxylase/L-ornithine N(5)-oxygenase family.</text>
</comment>
<dbReference type="AlphaFoldDB" id="A0A561BXB7"/>
<evidence type="ECO:0000256" key="14">
    <source>
        <dbReference type="ARBA" id="ARBA00032738"/>
    </source>
</evidence>
<gene>
    <name evidence="17" type="ORF">FB561_4698</name>
</gene>
<dbReference type="Proteomes" id="UP000318380">
    <property type="component" value="Unassembled WGS sequence"/>
</dbReference>
<dbReference type="InterPro" id="IPR025700">
    <property type="entry name" value="Lys/Orn_oxygenase"/>
</dbReference>
<evidence type="ECO:0000256" key="8">
    <source>
        <dbReference type="ARBA" id="ARBA00022857"/>
    </source>
</evidence>
<protein>
    <recommendedName>
        <fullName evidence="5">L-lysine N6-monooxygenase MbtG</fullName>
        <ecNumber evidence="4">1.14.13.59</ecNumber>
    </recommendedName>
    <alternativeName>
        <fullName evidence="14">Lysine 6-N-hydroxylase</fullName>
    </alternativeName>
    <alternativeName>
        <fullName evidence="13">Lysine N6-hydroxylase</fullName>
    </alternativeName>
    <alternativeName>
        <fullName evidence="11">Lysine-N-oxygenase</fullName>
    </alternativeName>
    <alternativeName>
        <fullName evidence="12">Mycobactin synthase protein G</fullName>
    </alternativeName>
</protein>
<dbReference type="EC" id="1.14.13.59" evidence="4"/>
<evidence type="ECO:0000256" key="6">
    <source>
        <dbReference type="ARBA" id="ARBA00022630"/>
    </source>
</evidence>
<comment type="caution">
    <text evidence="17">The sequence shown here is derived from an EMBL/GenBank/DDBJ whole genome shotgun (WGS) entry which is preliminary data.</text>
</comment>
<dbReference type="EMBL" id="VIVK01000001">
    <property type="protein sequence ID" value="TWD83534.1"/>
    <property type="molecule type" value="Genomic_DNA"/>
</dbReference>
<evidence type="ECO:0000256" key="5">
    <source>
        <dbReference type="ARBA" id="ARBA00016406"/>
    </source>
</evidence>
<keyword evidence="8" id="KW-0521">NADP</keyword>
<evidence type="ECO:0000256" key="4">
    <source>
        <dbReference type="ARBA" id="ARBA00013076"/>
    </source>
</evidence>
<dbReference type="SUPFAM" id="SSF51905">
    <property type="entry name" value="FAD/NAD(P)-binding domain"/>
    <property type="match status" value="3"/>
</dbReference>
<reference evidence="17 18" key="1">
    <citation type="submission" date="2019-06" db="EMBL/GenBank/DDBJ databases">
        <title>Sequencing the genomes of 1000 actinobacteria strains.</title>
        <authorList>
            <person name="Klenk H.-P."/>
        </authorList>
    </citation>
    <scope>NUCLEOTIDE SEQUENCE [LARGE SCALE GENOMIC DNA]</scope>
    <source>
        <strain evidence="17 18">DSM 24683</strain>
    </source>
</reference>
<dbReference type="RefSeq" id="WP_202880719.1">
    <property type="nucleotide sequence ID" value="NZ_VIVK01000001.1"/>
</dbReference>
<comment type="catalytic activity">
    <reaction evidence="15">
        <text>L-lysine + NADPH + O2 = N(6)-hydroxy-L-lysine + NADP(+) + H2O</text>
        <dbReference type="Rhea" id="RHEA:23228"/>
        <dbReference type="ChEBI" id="CHEBI:15377"/>
        <dbReference type="ChEBI" id="CHEBI:15379"/>
        <dbReference type="ChEBI" id="CHEBI:32551"/>
        <dbReference type="ChEBI" id="CHEBI:57783"/>
        <dbReference type="ChEBI" id="CHEBI:57820"/>
        <dbReference type="ChEBI" id="CHEBI:58349"/>
        <dbReference type="EC" id="1.14.13.59"/>
    </reaction>
</comment>
<organism evidence="17 18">
    <name type="scientific">Kribbella amoyensis</name>
    <dbReference type="NCBI Taxonomy" id="996641"/>
    <lineage>
        <taxon>Bacteria</taxon>
        <taxon>Bacillati</taxon>
        <taxon>Actinomycetota</taxon>
        <taxon>Actinomycetes</taxon>
        <taxon>Propionibacteriales</taxon>
        <taxon>Kribbellaceae</taxon>
        <taxon>Kribbella</taxon>
    </lineage>
</organism>
<evidence type="ECO:0000259" key="16">
    <source>
        <dbReference type="Pfam" id="PF01266"/>
    </source>
</evidence>
<sequence length="808" mass="87486">MRVCVIGAGIAGTLLAWRLGAYPGVEVDLVTGVPGPDATAASGGGVRGFETHPEQRRLAVESLAELFETPGLLDRAGYTETGSTYLLAPWAGLADAVAEVEHAHPGSAELVDGGTLYRLGWRGLPDGTVGVLEKRAGFIRPDQLRTLVLDQLARGRRSRVVSGPVLGLVPRSDGSVSCRVPHGDDRYDVVVVAAGPWTPGLLAGNALPAEPYRTKAIQVAVHQVAGALPTMFVDETSDLYGRPTADGGLLLGVDTHRWSVPPGSSEPIPDLTARAVRIAGERLPHLRLLETAHTVTNADCYADPPVLTLWSVLGSTHRLFTFTGGSGGSVKTALAASRTAASDLLGPSTTGGISRTTTSRTENKRMTIMEPGTQPASTEPMLGPDTTTPSVTRYHTVGIGAGPSNLSLAALYKNVTTEKLALFDSRPVAGWHTPLLYPGVRMQTGWMKDLVSLVDPRHELSFLNYLVTSGRLYALINSQFDALPRIEYERYLAWATERLGVVQFSSRIDRISVTDDGFEICVDGEPVATSEHLVLGLGTRPVWPEYVRNLPGSQAFIADELGVRLPDLEATKADPIAVVGGGQTGLECVLRLLGSGFTDIRWLGRNQWFRSIDDSPMANELYRPSHIEYLQGLNRGKRREMIVDSRYSGDAITPGGLRALYQGNYDGLLTLGRFPVTLLPGRDVTSSELLPDGLLRLRCSTTSAPEEHDVRTVVVAAGREHVRAPFDDDLRDRIDYDDDGEMLVEPDYSVRWKGMNGHRIYSFNASRYSHGLTNAGLTQLPVRAAMVLNSMFDREIYPISDELCAVQW</sequence>
<accession>A0A561BXB7</accession>
<keyword evidence="9" id="KW-0560">Oxidoreductase</keyword>
<keyword evidence="10 17" id="KW-0503">Monooxygenase</keyword>
<evidence type="ECO:0000256" key="15">
    <source>
        <dbReference type="ARBA" id="ARBA00048407"/>
    </source>
</evidence>
<name>A0A561BXB7_9ACTN</name>
<evidence type="ECO:0000256" key="10">
    <source>
        <dbReference type="ARBA" id="ARBA00023033"/>
    </source>
</evidence>
<evidence type="ECO:0000256" key="9">
    <source>
        <dbReference type="ARBA" id="ARBA00023002"/>
    </source>
</evidence>
<evidence type="ECO:0000256" key="2">
    <source>
        <dbReference type="ARBA" id="ARBA00004924"/>
    </source>
</evidence>